<keyword evidence="2" id="KW-1185">Reference proteome</keyword>
<gene>
    <name evidence="1" type="ORF">LTR37_014500</name>
</gene>
<comment type="caution">
    <text evidence="1">The sequence shown here is derived from an EMBL/GenBank/DDBJ whole genome shotgun (WGS) entry which is preliminary data.</text>
</comment>
<dbReference type="Proteomes" id="UP001281147">
    <property type="component" value="Unassembled WGS sequence"/>
</dbReference>
<evidence type="ECO:0000313" key="2">
    <source>
        <dbReference type="Proteomes" id="UP001281147"/>
    </source>
</evidence>
<proteinExistence type="predicted"/>
<sequence length="956" mass="103898">MHAADVSQRNQKSHRDGRLPMATQTMRAMGPSHDDTMKTLPSSPTLTNPDMVLPDRPSIFNSPPRNMFDRPPSPSYLRATTSMSSLPRDASSTAPKKEKRGLMSRKMMLLRSRTASNGVQVVSSQPIPRSMPSEGYSVEYHGFSGAEDRGSPYGSSPTLMDVGNLAPEQPQSNRESIGGSSFASEEMAGLPQFLARYKDEDSATNVDEGTIDGASVHEHRYNASIEDGLEAQRRQQEENEYASAILSQRAEEILANAKKRLNLMEGNLRGARDLVTPLTTANLKRATSVGSSVISSMPPYGGGPPHAHGAQRYESPSRQQYRKLQAQASSPTMGRDFQTGHYRGASETNVPDRAHTALDRIASPISAKGRITVKANDPSWSSALRGSRSYDSFGTVGLGVTSGRDRKHSRGSPDSTLEPLTEDDGYYHAMSDRSSNGTGRQEALALRRSSSQAEALRDQMSNLRGKISSLKEKAREDSLRRHSMQNLREPSPLNNANGHAPELFYTSSQGYGSPVLDTNAGVGHSSQDNSPVTPQSAQKPSEPPGIFTGSRNAFAEQERRTHQQPQDSNGSSRRSSQRPKRPVTSIQPGYSHTRTPSGTAIVQSSRQRYSHHQIYHARKGSESDTNGGSVYHEARGKRHENIGVARDGSSANGKDDEHSETGNTVYEDAKSESDPAPLVVAHEDREDAFDYENFFLHSATQALRRDSNSSEESASSTETARGPTAPGAEADEGDQEVDGVDDVYPPPSPETPERLREIERSLHKRTFSDESVSTEATFATATEGRASPDPVSKRSSLNWPMAPEPIQRPSTAIQLKHPSLSPIALSDSSSERADSGVGLPHRPSSSQSARRSAPPNKSAFSPNVGSIAGPLSPPMSPRMLKDPATTVVQALLAPNARQLGLKDKAMLYGLVESLTKVCHALQEGQEGDYESRMLRRRLDEAKRVLDGRIAERVGPE</sequence>
<reference evidence="1" key="1">
    <citation type="submission" date="2023-07" db="EMBL/GenBank/DDBJ databases">
        <title>Black Yeasts Isolated from many extreme environments.</title>
        <authorList>
            <person name="Coleine C."/>
            <person name="Stajich J.E."/>
            <person name="Selbmann L."/>
        </authorList>
    </citation>
    <scope>NUCLEOTIDE SEQUENCE</scope>
    <source>
        <strain evidence="1">CCFEE 5714</strain>
    </source>
</reference>
<organism evidence="1 2">
    <name type="scientific">Vermiconidia calcicola</name>
    <dbReference type="NCBI Taxonomy" id="1690605"/>
    <lineage>
        <taxon>Eukaryota</taxon>
        <taxon>Fungi</taxon>
        <taxon>Dikarya</taxon>
        <taxon>Ascomycota</taxon>
        <taxon>Pezizomycotina</taxon>
        <taxon>Dothideomycetes</taxon>
        <taxon>Dothideomycetidae</taxon>
        <taxon>Mycosphaerellales</taxon>
        <taxon>Extremaceae</taxon>
        <taxon>Vermiconidia</taxon>
    </lineage>
</organism>
<evidence type="ECO:0000313" key="1">
    <source>
        <dbReference type="EMBL" id="KAK3703394.1"/>
    </source>
</evidence>
<dbReference type="EMBL" id="JAUTXU010000152">
    <property type="protein sequence ID" value="KAK3703394.1"/>
    <property type="molecule type" value="Genomic_DNA"/>
</dbReference>
<accession>A0ACC3MTN4</accession>
<protein>
    <submittedName>
        <fullName evidence="1">Uncharacterized protein</fullName>
    </submittedName>
</protein>
<name>A0ACC3MTN4_9PEZI</name>